<comment type="caution">
    <text evidence="2">The sequence shown here is derived from an EMBL/GenBank/DDBJ whole genome shotgun (WGS) entry which is preliminary data.</text>
</comment>
<accession>A0AAV6Z398</accession>
<evidence type="ECO:0000256" key="1">
    <source>
        <dbReference type="PROSITE-ProRule" id="PRU00706"/>
    </source>
</evidence>
<comment type="similarity">
    <text evidence="1">Belongs to the NDK family.</text>
</comment>
<dbReference type="SUPFAM" id="SSF54919">
    <property type="entry name" value="Nucleoside diphosphate kinase, NDK"/>
    <property type="match status" value="1"/>
</dbReference>
<dbReference type="PROSITE" id="PS51374">
    <property type="entry name" value="NDPK_LIKE"/>
    <property type="match status" value="1"/>
</dbReference>
<dbReference type="EMBL" id="WNYA01006637">
    <property type="protein sequence ID" value="KAG8541770.1"/>
    <property type="molecule type" value="Genomic_DNA"/>
</dbReference>
<comment type="caution">
    <text evidence="1">Lacks conserved residue(s) required for the propagation of feature annotation.</text>
</comment>
<dbReference type="Proteomes" id="UP000824782">
    <property type="component" value="Unassembled WGS sequence"/>
</dbReference>
<evidence type="ECO:0000313" key="3">
    <source>
        <dbReference type="Proteomes" id="UP000824782"/>
    </source>
</evidence>
<reference evidence="2" key="1">
    <citation type="thesis" date="2020" institute="ProQuest LLC" country="789 East Eisenhower Parkway, Ann Arbor, MI, USA">
        <title>Comparative Genomics and Chromosome Evolution.</title>
        <authorList>
            <person name="Mudd A.B."/>
        </authorList>
    </citation>
    <scope>NUCLEOTIDE SEQUENCE</scope>
    <source>
        <strain evidence="2">237g6f4</strain>
        <tissue evidence="2">Blood</tissue>
    </source>
</reference>
<sequence>MTHDALFTCRTQRKTMKNQPRNGGLSPNTGTPLTSALCQTTCLLFPSRALGGSSPAYIQRLEQLSNMGFSITAARMTVFDQSQAQFVAELYSLQDSLSAEFKAGLAGPCLLVAAQRDNAVTCFHSLMGSQDLQKVQDRAAFILSPQSQRQALRMISCFFDSLTPDSIHQIVPAAS</sequence>
<dbReference type="Gene3D" id="3.30.70.141">
    <property type="entry name" value="Nucleoside diphosphate kinase-like domain"/>
    <property type="match status" value="1"/>
</dbReference>
<protein>
    <submittedName>
        <fullName evidence="2">Uncharacterized protein</fullName>
    </submittedName>
</protein>
<gene>
    <name evidence="2" type="ORF">GDO81_028285</name>
</gene>
<dbReference type="InterPro" id="IPR036850">
    <property type="entry name" value="NDK-like_dom_sf"/>
</dbReference>
<proteinExistence type="inferred from homology"/>
<dbReference type="AlphaFoldDB" id="A0AAV6Z398"/>
<evidence type="ECO:0000313" key="2">
    <source>
        <dbReference type="EMBL" id="KAG8541770.1"/>
    </source>
</evidence>
<organism evidence="2 3">
    <name type="scientific">Engystomops pustulosus</name>
    <name type="common">Tungara frog</name>
    <name type="synonym">Physalaemus pustulosus</name>
    <dbReference type="NCBI Taxonomy" id="76066"/>
    <lineage>
        <taxon>Eukaryota</taxon>
        <taxon>Metazoa</taxon>
        <taxon>Chordata</taxon>
        <taxon>Craniata</taxon>
        <taxon>Vertebrata</taxon>
        <taxon>Euteleostomi</taxon>
        <taxon>Amphibia</taxon>
        <taxon>Batrachia</taxon>
        <taxon>Anura</taxon>
        <taxon>Neobatrachia</taxon>
        <taxon>Hyloidea</taxon>
        <taxon>Leptodactylidae</taxon>
        <taxon>Leiuperinae</taxon>
        <taxon>Engystomops</taxon>
    </lineage>
</organism>
<keyword evidence="3" id="KW-1185">Reference proteome</keyword>
<name>A0AAV6Z398_ENGPU</name>